<dbReference type="GO" id="GO:0003964">
    <property type="term" value="F:RNA-directed DNA polymerase activity"/>
    <property type="evidence" value="ECO:0007669"/>
    <property type="project" value="UniProtKB-EC"/>
</dbReference>
<dbReference type="FunFam" id="1.10.340.70:FF:000001">
    <property type="entry name" value="Retrovirus-related Pol polyprotein from transposon gypsy-like Protein"/>
    <property type="match status" value="1"/>
</dbReference>
<name>A0A147BAK9_IXORI</name>
<accession>A0A147BAK9</accession>
<dbReference type="EMBL" id="GEGO01007597">
    <property type="protein sequence ID" value="JAR87807.1"/>
    <property type="molecule type" value="Transcribed_RNA"/>
</dbReference>
<feature type="domain" description="Integrase zinc-binding" evidence="2">
    <location>
        <begin position="64"/>
        <end position="116"/>
    </location>
</feature>
<dbReference type="EC" id="2.7.7.49" evidence="1"/>
<dbReference type="Pfam" id="PF17921">
    <property type="entry name" value="Integrase_H2C2"/>
    <property type="match status" value="1"/>
</dbReference>
<organism evidence="3">
    <name type="scientific">Ixodes ricinus</name>
    <name type="common">Common tick</name>
    <name type="synonym">Acarus ricinus</name>
    <dbReference type="NCBI Taxonomy" id="34613"/>
    <lineage>
        <taxon>Eukaryota</taxon>
        <taxon>Metazoa</taxon>
        <taxon>Ecdysozoa</taxon>
        <taxon>Arthropoda</taxon>
        <taxon>Chelicerata</taxon>
        <taxon>Arachnida</taxon>
        <taxon>Acari</taxon>
        <taxon>Parasitiformes</taxon>
        <taxon>Ixodida</taxon>
        <taxon>Ixodoidea</taxon>
        <taxon>Ixodidae</taxon>
        <taxon>Ixodinae</taxon>
        <taxon>Ixodes</taxon>
    </lineage>
</organism>
<evidence type="ECO:0000256" key="1">
    <source>
        <dbReference type="ARBA" id="ARBA00012493"/>
    </source>
</evidence>
<evidence type="ECO:0000313" key="3">
    <source>
        <dbReference type="EMBL" id="JAR87807.1"/>
    </source>
</evidence>
<dbReference type="InterPro" id="IPR050951">
    <property type="entry name" value="Retrovirus_Pol_polyprotein"/>
</dbReference>
<sequence>MLSRLACATVQTSDHLTQLQQEDAECHDIQQRLRDNPASLPDFFVIDNVLYYSTSPQMSVIVLPAKLRHQALELMHDSSGHMDYTRTLAKLAERYWWPRMPSTTAKYVNACQTCQAC</sequence>
<dbReference type="Gene3D" id="1.10.340.70">
    <property type="match status" value="1"/>
</dbReference>
<evidence type="ECO:0000259" key="2">
    <source>
        <dbReference type="Pfam" id="PF17921"/>
    </source>
</evidence>
<feature type="non-terminal residue" evidence="3">
    <location>
        <position position="117"/>
    </location>
</feature>
<protein>
    <recommendedName>
        <fullName evidence="1">RNA-directed DNA polymerase</fullName>
        <ecNumber evidence="1">2.7.7.49</ecNumber>
    </recommendedName>
</protein>
<reference evidence="3" key="1">
    <citation type="journal article" date="2018" name="PLoS Negl. Trop. Dis.">
        <title>Sialome diversity of ticks revealed by RNAseq of single tick salivary glands.</title>
        <authorList>
            <person name="Perner J."/>
            <person name="Kropackova S."/>
            <person name="Kopacek P."/>
            <person name="Ribeiro J.M."/>
        </authorList>
    </citation>
    <scope>NUCLEOTIDE SEQUENCE</scope>
    <source>
        <strain evidence="3">Siblings of single egg batch collected in Ceske Budejovice</strain>
        <tissue evidence="3">Salivary glands</tissue>
    </source>
</reference>
<dbReference type="InterPro" id="IPR041588">
    <property type="entry name" value="Integrase_H2C2"/>
</dbReference>
<dbReference type="PANTHER" id="PTHR37984">
    <property type="entry name" value="PROTEIN CBG26694"/>
    <property type="match status" value="1"/>
</dbReference>
<dbReference type="PANTHER" id="PTHR37984:SF15">
    <property type="entry name" value="INTEGRASE CATALYTIC DOMAIN-CONTAINING PROTEIN"/>
    <property type="match status" value="1"/>
</dbReference>
<dbReference type="AlphaFoldDB" id="A0A147BAK9"/>
<proteinExistence type="predicted"/>